<evidence type="ECO:0000313" key="3">
    <source>
        <dbReference type="Proteomes" id="UP000597762"/>
    </source>
</evidence>
<keyword evidence="1" id="KW-1133">Transmembrane helix</keyword>
<proteinExistence type="predicted"/>
<keyword evidence="1" id="KW-0472">Membrane</keyword>
<feature type="transmembrane region" description="Helical" evidence="1">
    <location>
        <begin position="105"/>
        <end position="125"/>
    </location>
</feature>
<sequence length="153" mass="18592">MKLSLVVIPSPSLCLFTWAHWKRDKNNNQRVNNVNIVFFSFFLSFFFLSFFLFSFFLSFFLSFFFFFNEAYKSVRIYLSIYIHLSIYITQFIFVCRCNYACPIYLSIHLSIYHNLLLSFPLAFLSQFRIHSFHFKGFPFQCLYVFLNNPHQYQ</sequence>
<dbReference type="AlphaFoldDB" id="A0A812BAM6"/>
<gene>
    <name evidence="2" type="ORF">SPHA_13893</name>
</gene>
<evidence type="ECO:0000313" key="2">
    <source>
        <dbReference type="EMBL" id="CAE1175924.1"/>
    </source>
</evidence>
<reference evidence="2" key="1">
    <citation type="submission" date="2021-01" db="EMBL/GenBank/DDBJ databases">
        <authorList>
            <person name="Li R."/>
            <person name="Bekaert M."/>
        </authorList>
    </citation>
    <scope>NUCLEOTIDE SEQUENCE</scope>
    <source>
        <strain evidence="2">Farmed</strain>
    </source>
</reference>
<protein>
    <submittedName>
        <fullName evidence="2">Uncharacterized protein</fullName>
    </submittedName>
</protein>
<keyword evidence="3" id="KW-1185">Reference proteome</keyword>
<dbReference type="Proteomes" id="UP000597762">
    <property type="component" value="Unassembled WGS sequence"/>
</dbReference>
<feature type="transmembrane region" description="Helical" evidence="1">
    <location>
        <begin position="38"/>
        <end position="67"/>
    </location>
</feature>
<dbReference type="EMBL" id="CAHIKZ030000469">
    <property type="protein sequence ID" value="CAE1175924.1"/>
    <property type="molecule type" value="Genomic_DNA"/>
</dbReference>
<accession>A0A812BAM6</accession>
<comment type="caution">
    <text evidence="2">The sequence shown here is derived from an EMBL/GenBank/DDBJ whole genome shotgun (WGS) entry which is preliminary data.</text>
</comment>
<organism evidence="2 3">
    <name type="scientific">Acanthosepion pharaonis</name>
    <name type="common">Pharaoh cuttlefish</name>
    <name type="synonym">Sepia pharaonis</name>
    <dbReference type="NCBI Taxonomy" id="158019"/>
    <lineage>
        <taxon>Eukaryota</taxon>
        <taxon>Metazoa</taxon>
        <taxon>Spiralia</taxon>
        <taxon>Lophotrochozoa</taxon>
        <taxon>Mollusca</taxon>
        <taxon>Cephalopoda</taxon>
        <taxon>Coleoidea</taxon>
        <taxon>Decapodiformes</taxon>
        <taxon>Sepiida</taxon>
        <taxon>Sepiina</taxon>
        <taxon>Sepiidae</taxon>
        <taxon>Acanthosepion</taxon>
    </lineage>
</organism>
<evidence type="ECO:0000256" key="1">
    <source>
        <dbReference type="SAM" id="Phobius"/>
    </source>
</evidence>
<name>A0A812BAM6_ACAPH</name>
<keyword evidence="1" id="KW-0812">Transmembrane</keyword>
<feature type="transmembrane region" description="Helical" evidence="1">
    <location>
        <begin position="74"/>
        <end position="93"/>
    </location>
</feature>